<reference evidence="1 2" key="1">
    <citation type="submission" date="2022-04" db="EMBL/GenBank/DDBJ databases">
        <title>Genome draft of Actinomadura sp. ATCC 31491.</title>
        <authorList>
            <person name="Shi X."/>
            <person name="Du Y."/>
        </authorList>
    </citation>
    <scope>NUCLEOTIDE SEQUENCE [LARGE SCALE GENOMIC DNA]</scope>
    <source>
        <strain evidence="1 2">ATCC 31491</strain>
    </source>
</reference>
<name>A0ABT0G3J0_9ACTN</name>
<evidence type="ECO:0000313" key="1">
    <source>
        <dbReference type="EMBL" id="MCK2218698.1"/>
    </source>
</evidence>
<gene>
    <name evidence="1" type="ORF">MF672_033615</name>
</gene>
<organism evidence="1 2">
    <name type="scientific">Actinomadura luzonensis</name>
    <dbReference type="NCBI Taxonomy" id="2805427"/>
    <lineage>
        <taxon>Bacteria</taxon>
        <taxon>Bacillati</taxon>
        <taxon>Actinomycetota</taxon>
        <taxon>Actinomycetes</taxon>
        <taxon>Streptosporangiales</taxon>
        <taxon>Thermomonosporaceae</taxon>
        <taxon>Actinomadura</taxon>
    </lineage>
</organism>
<accession>A0ABT0G3J0</accession>
<protein>
    <submittedName>
        <fullName evidence="1">Uncharacterized protein</fullName>
    </submittedName>
</protein>
<evidence type="ECO:0000313" key="2">
    <source>
        <dbReference type="Proteomes" id="UP001317259"/>
    </source>
</evidence>
<comment type="caution">
    <text evidence="1">The sequence shown here is derived from an EMBL/GenBank/DDBJ whole genome shotgun (WGS) entry which is preliminary data.</text>
</comment>
<dbReference type="Proteomes" id="UP001317259">
    <property type="component" value="Unassembled WGS sequence"/>
</dbReference>
<dbReference type="RefSeq" id="WP_242381242.1">
    <property type="nucleotide sequence ID" value="NZ_JAKRKC020000002.1"/>
</dbReference>
<keyword evidence="2" id="KW-1185">Reference proteome</keyword>
<proteinExistence type="predicted"/>
<dbReference type="EMBL" id="JAKRKC020000002">
    <property type="protein sequence ID" value="MCK2218698.1"/>
    <property type="molecule type" value="Genomic_DNA"/>
</dbReference>
<sequence length="50" mass="5282">MQEVLHHAHRRDGPGVVAPWHAVAGTQARAVVARAEAVMGRASPFQAGRA</sequence>